<sequence length="119" mass="12809">MSDKAIEVIHRRVLKAECDPGDAPWTIAVDILSALKAAGFAVVELPKPTATYDHMAEEPMMGWEVEAGPYFVRTLRHEVQVSYDGEPDEPFDPTGARVFAAALLAAANAAEAAREVGAE</sequence>
<proteinExistence type="predicted"/>
<evidence type="ECO:0000313" key="2">
    <source>
        <dbReference type="Proteomes" id="UP000192713"/>
    </source>
</evidence>
<dbReference type="RefSeq" id="WP_083082273.1">
    <property type="nucleotide sequence ID" value="NZ_MVHU01000034.1"/>
</dbReference>
<dbReference type="Proteomes" id="UP000192713">
    <property type="component" value="Unassembled WGS sequence"/>
</dbReference>
<organism evidence="1 2">
    <name type="scientific">Mycolicibacter kumamotonensis</name>
    <dbReference type="NCBI Taxonomy" id="354243"/>
    <lineage>
        <taxon>Bacteria</taxon>
        <taxon>Bacillati</taxon>
        <taxon>Actinomycetota</taxon>
        <taxon>Actinomycetes</taxon>
        <taxon>Mycobacteriales</taxon>
        <taxon>Mycobacteriaceae</taxon>
        <taxon>Mycolicibacter</taxon>
    </lineage>
</organism>
<protein>
    <submittedName>
        <fullName evidence="1">Uncharacterized protein</fullName>
    </submittedName>
</protein>
<gene>
    <name evidence="1" type="ORF">BST28_18630</name>
</gene>
<comment type="caution">
    <text evidence="1">The sequence shown here is derived from an EMBL/GenBank/DDBJ whole genome shotgun (WGS) entry which is preliminary data.</text>
</comment>
<dbReference type="EMBL" id="MVHU01000034">
    <property type="protein sequence ID" value="ORA77282.1"/>
    <property type="molecule type" value="Genomic_DNA"/>
</dbReference>
<accession>A0A1X0DYF3</accession>
<dbReference type="AlphaFoldDB" id="A0A1X0DYF3"/>
<name>A0A1X0DYF3_9MYCO</name>
<evidence type="ECO:0000313" key="1">
    <source>
        <dbReference type="EMBL" id="ORA77282.1"/>
    </source>
</evidence>
<reference evidence="1 2" key="1">
    <citation type="submission" date="2017-02" db="EMBL/GenBank/DDBJ databases">
        <title>The new phylogeny of genus Mycobacterium.</title>
        <authorList>
            <person name="Tortoli E."/>
            <person name="Trovato A."/>
            <person name="Cirillo D.M."/>
        </authorList>
    </citation>
    <scope>NUCLEOTIDE SEQUENCE [LARGE SCALE GENOMIC DNA]</scope>
    <source>
        <strain evidence="1 2">DSM 45093</strain>
    </source>
</reference>